<dbReference type="PANTHER" id="PTHR46880">
    <property type="entry name" value="RAS-ASSOCIATING DOMAIN-CONTAINING PROTEIN"/>
    <property type="match status" value="1"/>
</dbReference>
<proteinExistence type="predicted"/>
<evidence type="ECO:0000313" key="2">
    <source>
        <dbReference type="Proteomes" id="UP000789405"/>
    </source>
</evidence>
<reference evidence="1" key="1">
    <citation type="submission" date="2021-06" db="EMBL/GenBank/DDBJ databases">
        <authorList>
            <person name="Kallberg Y."/>
            <person name="Tangrot J."/>
            <person name="Rosling A."/>
        </authorList>
    </citation>
    <scope>NUCLEOTIDE SEQUENCE</scope>
    <source>
        <strain evidence="1">MA453B</strain>
    </source>
</reference>
<feature type="non-terminal residue" evidence="1">
    <location>
        <position position="185"/>
    </location>
</feature>
<dbReference type="EMBL" id="CAJVPY010037002">
    <property type="protein sequence ID" value="CAG8802504.1"/>
    <property type="molecule type" value="Genomic_DNA"/>
</dbReference>
<comment type="caution">
    <text evidence="1">The sequence shown here is derived from an EMBL/GenBank/DDBJ whole genome shotgun (WGS) entry which is preliminary data.</text>
</comment>
<dbReference type="OrthoDB" id="2311555at2759"/>
<dbReference type="Proteomes" id="UP000789405">
    <property type="component" value="Unassembled WGS sequence"/>
</dbReference>
<accession>A0A9N9K060</accession>
<keyword evidence="2" id="KW-1185">Reference proteome</keyword>
<dbReference type="PANTHER" id="PTHR46880:SF5">
    <property type="entry name" value="DUF4371 DOMAIN-CONTAINING PROTEIN"/>
    <property type="match status" value="1"/>
</dbReference>
<sequence length="185" mass="20962">SVKEHASLNQHIDAIKLDTAKKARNKESVQVIQKNKNHIVGVIKIIYTLIRQDIPLAKFSYFIQMFCELESPFIMEGSITYENEVSSREFAFAIFNIIKADIWKEISEAVSFGIMIDKSTDISMNKYLVIYVIYPNSSSNIKTHFLQLLALNQSDVATITAKLISLFQNYIFASDSASVIIGNKN</sequence>
<feature type="non-terminal residue" evidence="1">
    <location>
        <position position="1"/>
    </location>
</feature>
<protein>
    <submittedName>
        <fullName evidence="1">14388_t:CDS:1</fullName>
    </submittedName>
</protein>
<evidence type="ECO:0000313" key="1">
    <source>
        <dbReference type="EMBL" id="CAG8802504.1"/>
    </source>
</evidence>
<gene>
    <name evidence="1" type="ORF">DERYTH_LOCUS23690</name>
</gene>
<dbReference type="AlphaFoldDB" id="A0A9N9K060"/>
<name>A0A9N9K060_9GLOM</name>
<organism evidence="1 2">
    <name type="scientific">Dentiscutata erythropus</name>
    <dbReference type="NCBI Taxonomy" id="1348616"/>
    <lineage>
        <taxon>Eukaryota</taxon>
        <taxon>Fungi</taxon>
        <taxon>Fungi incertae sedis</taxon>
        <taxon>Mucoromycota</taxon>
        <taxon>Glomeromycotina</taxon>
        <taxon>Glomeromycetes</taxon>
        <taxon>Diversisporales</taxon>
        <taxon>Gigasporaceae</taxon>
        <taxon>Dentiscutata</taxon>
    </lineage>
</organism>